<evidence type="ECO:0000313" key="8">
    <source>
        <dbReference type="Proteomes" id="UP001177258"/>
    </source>
</evidence>
<dbReference type="InterPro" id="IPR003265">
    <property type="entry name" value="HhH-GPD_domain"/>
</dbReference>
<evidence type="ECO:0000256" key="1">
    <source>
        <dbReference type="ARBA" id="ARBA00022485"/>
    </source>
</evidence>
<dbReference type="Pfam" id="PF00730">
    <property type="entry name" value="HhH-GPD"/>
    <property type="match status" value="1"/>
</dbReference>
<evidence type="ECO:0000313" key="9">
    <source>
        <dbReference type="Proteomes" id="UP001240777"/>
    </source>
</evidence>
<reference evidence="6 8" key="3">
    <citation type="journal article" date="2024" name="Syst. Appl. Microbiol.">
        <title>Helicobacter cappadocius sp. nov., from lizards: The first psychrotrophic Helicobacter species.</title>
        <authorList>
            <person name="Aydin F."/>
            <person name="Tarhane S."/>
            <person name="Karakaya E."/>
            <person name="Abay S."/>
            <person name="Kayman T."/>
            <person name="Guran O."/>
            <person name="Bozkurt E."/>
            <person name="Uzum N."/>
            <person name="Avci A."/>
            <person name="Olgun K."/>
            <person name="Jablonski D."/>
            <person name="Guran C."/>
            <person name="Burcin Saticioglu I."/>
        </authorList>
    </citation>
    <scope>NUCLEOTIDE SEQUENCE [LARGE SCALE GENOMIC DNA]</scope>
    <source>
        <strain evidence="6">Faydin-H75</strain>
        <strain evidence="8">faydin-H76</strain>
    </source>
</reference>
<dbReference type="InterPro" id="IPR011257">
    <property type="entry name" value="DNA_glycosylase"/>
</dbReference>
<keyword evidence="4" id="KW-0411">Iron-sulfur</keyword>
<keyword evidence="9" id="KW-1185">Reference proteome</keyword>
<reference evidence="6" key="2">
    <citation type="submission" date="2023-07" db="EMBL/GenBank/DDBJ databases">
        <authorList>
            <person name="Aydin F."/>
            <person name="Tarhane S."/>
            <person name="Saticioglu I.B."/>
            <person name="Karakaya E."/>
            <person name="Abay S."/>
            <person name="Guran O."/>
            <person name="Bozkurt E."/>
            <person name="Uzum N."/>
            <person name="Olgun K."/>
            <person name="Jablonski D."/>
        </authorList>
    </citation>
    <scope>NUCLEOTIDE SEQUENCE</scope>
    <source>
        <strain evidence="6">Faydin-H75</strain>
    </source>
</reference>
<reference evidence="7 9" key="1">
    <citation type="submission" date="2023-07" db="EMBL/GenBank/DDBJ databases">
        <title>Unpublished Manusciprt.</title>
        <authorList>
            <person name="Aydin F."/>
            <person name="Tarhane S."/>
            <person name="Saticioglu I.B."/>
            <person name="Karakaya E."/>
            <person name="Abay S."/>
            <person name="Guran O."/>
            <person name="Bozkurt E."/>
            <person name="Uzum N."/>
            <person name="Olgun K."/>
            <person name="Jablonski D."/>
        </authorList>
    </citation>
    <scope>NUCLEOTIDE SEQUENCE</scope>
    <source>
        <strain evidence="9">faydin-H75</strain>
        <strain evidence="7">Faydin-H76</strain>
    </source>
</reference>
<evidence type="ECO:0000259" key="5">
    <source>
        <dbReference type="SMART" id="SM00478"/>
    </source>
</evidence>
<dbReference type="Gene3D" id="1.10.1670.10">
    <property type="entry name" value="Helix-hairpin-Helix base-excision DNA repair enzymes (C-terminal)"/>
    <property type="match status" value="1"/>
</dbReference>
<organism evidence="7 8">
    <name type="scientific">Helicobacter cappadocius</name>
    <dbReference type="NCBI Taxonomy" id="3063998"/>
    <lineage>
        <taxon>Bacteria</taxon>
        <taxon>Pseudomonadati</taxon>
        <taxon>Campylobacterota</taxon>
        <taxon>Epsilonproteobacteria</taxon>
        <taxon>Campylobacterales</taxon>
        <taxon>Helicobacteraceae</taxon>
        <taxon>Helicobacter</taxon>
    </lineage>
</organism>
<dbReference type="SMART" id="SM00478">
    <property type="entry name" value="ENDO3c"/>
    <property type="match status" value="1"/>
</dbReference>
<dbReference type="Gene3D" id="1.10.340.30">
    <property type="entry name" value="Hypothetical protein, domain 2"/>
    <property type="match status" value="1"/>
</dbReference>
<dbReference type="PANTHER" id="PTHR10359">
    <property type="entry name" value="A/G-SPECIFIC ADENINE GLYCOSYLASE/ENDONUCLEASE III"/>
    <property type="match status" value="1"/>
</dbReference>
<dbReference type="Proteomes" id="UP001177258">
    <property type="component" value="Unassembled WGS sequence"/>
</dbReference>
<protein>
    <submittedName>
        <fullName evidence="7">3-methyladenine DNA glycosylase</fullName>
    </submittedName>
</protein>
<dbReference type="RefSeq" id="WP_305517166.1">
    <property type="nucleotide sequence ID" value="NZ_JAUPEV010000007.1"/>
</dbReference>
<evidence type="ECO:0000256" key="2">
    <source>
        <dbReference type="ARBA" id="ARBA00022723"/>
    </source>
</evidence>
<keyword evidence="2" id="KW-0479">Metal-binding</keyword>
<dbReference type="NCBIfam" id="NF010494">
    <property type="entry name" value="PRK13913.1"/>
    <property type="match status" value="1"/>
</dbReference>
<dbReference type="EMBL" id="JAUPEV010000007">
    <property type="protein sequence ID" value="MDO7253319.1"/>
    <property type="molecule type" value="Genomic_DNA"/>
</dbReference>
<dbReference type="PANTHER" id="PTHR10359:SF19">
    <property type="entry name" value="DNA REPAIR GLYCOSYLASE MJ1434-RELATED"/>
    <property type="match status" value="1"/>
</dbReference>
<name>A0AA90PJT9_9HELI</name>
<evidence type="ECO:0000313" key="6">
    <source>
        <dbReference type="EMBL" id="MDO7253319.1"/>
    </source>
</evidence>
<dbReference type="AlphaFoldDB" id="A0AA90PJT9"/>
<dbReference type="GO" id="GO:0003824">
    <property type="term" value="F:catalytic activity"/>
    <property type="evidence" value="ECO:0007669"/>
    <property type="project" value="InterPro"/>
</dbReference>
<feature type="domain" description="HhH-GPD" evidence="5">
    <location>
        <begin position="39"/>
        <end position="197"/>
    </location>
</feature>
<comment type="caution">
    <text evidence="7">The sequence shown here is derived from an EMBL/GenBank/DDBJ whole genome shotgun (WGS) entry which is preliminary data.</text>
</comment>
<dbReference type="SUPFAM" id="SSF48150">
    <property type="entry name" value="DNA-glycosylase"/>
    <property type="match status" value="1"/>
</dbReference>
<sequence length="217" mass="24876">MFDSYDILVALKKLDLLTHRDSWWWPNALSFEVVVGAILTQNTKWENVEKSLQSLKNHLILSDNESSLKNIAQMNPDVLASHIASSGFLNQKSVRLILLCQNILDDFGSFDVFLSNVDRQWLLSQKGIGKESADSILNYACAKEVMVVDKYTYKFLCSLGVDIPDYDELQSYFQNGINANIKRTLELYDNKIPLAQIYARFHGKIVEFSKKKMKLEL</sequence>
<dbReference type="GO" id="GO:0051539">
    <property type="term" value="F:4 iron, 4 sulfur cluster binding"/>
    <property type="evidence" value="ECO:0007669"/>
    <property type="project" value="UniProtKB-KW"/>
</dbReference>
<accession>A0AA90PJT9</accession>
<dbReference type="GO" id="GO:0046872">
    <property type="term" value="F:metal ion binding"/>
    <property type="evidence" value="ECO:0007669"/>
    <property type="project" value="UniProtKB-KW"/>
</dbReference>
<evidence type="ECO:0000313" key="7">
    <source>
        <dbReference type="EMBL" id="MDP2539251.1"/>
    </source>
</evidence>
<dbReference type="Proteomes" id="UP001240777">
    <property type="component" value="Unassembled WGS sequence"/>
</dbReference>
<dbReference type="GO" id="GO:0006284">
    <property type="term" value="P:base-excision repair"/>
    <property type="evidence" value="ECO:0007669"/>
    <property type="project" value="InterPro"/>
</dbReference>
<evidence type="ECO:0000256" key="3">
    <source>
        <dbReference type="ARBA" id="ARBA00023004"/>
    </source>
</evidence>
<dbReference type="InterPro" id="IPR023170">
    <property type="entry name" value="HhH_base_excis_C"/>
</dbReference>
<keyword evidence="1" id="KW-0004">4Fe-4S</keyword>
<keyword evidence="3" id="KW-0408">Iron</keyword>
<evidence type="ECO:0000256" key="4">
    <source>
        <dbReference type="ARBA" id="ARBA00023014"/>
    </source>
</evidence>
<proteinExistence type="predicted"/>
<dbReference type="EMBL" id="JAUYZK010000007">
    <property type="protein sequence ID" value="MDP2539251.1"/>
    <property type="molecule type" value="Genomic_DNA"/>
</dbReference>
<gene>
    <name evidence="6" type="ORF">Q5I04_05270</name>
    <name evidence="7" type="ORF">Q5I06_05630</name>
</gene>
<dbReference type="CDD" id="cd00056">
    <property type="entry name" value="ENDO3c"/>
    <property type="match status" value="1"/>
</dbReference>